<evidence type="ECO:0000256" key="1">
    <source>
        <dbReference type="ARBA" id="ARBA00009013"/>
    </source>
</evidence>
<dbReference type="KEGG" id="nsn:EXE58_05880"/>
<dbReference type="Proteomes" id="UP000294853">
    <property type="component" value="Chromosome"/>
</dbReference>
<keyword evidence="5" id="KW-1185">Reference proteome</keyword>
<accession>A0A4P7ID82</accession>
<evidence type="ECO:0000259" key="3">
    <source>
        <dbReference type="PROSITE" id="PS50801"/>
    </source>
</evidence>
<reference evidence="4 5" key="1">
    <citation type="submission" date="2019-03" db="EMBL/GenBank/DDBJ databases">
        <title>Three New Species of Nocardioides, Nocardioides euryhalodurans sp. nov., Nocardioides seonyuensis sp. nov. and Nocardioides eburneoflavus sp. nov. Iolated from Soil.</title>
        <authorList>
            <person name="Roh S.G."/>
            <person name="Lee C."/>
            <person name="Kim M.-K."/>
            <person name="Kim S.B."/>
        </authorList>
    </citation>
    <scope>NUCLEOTIDE SEQUENCE [LARGE SCALE GENOMIC DNA]</scope>
    <source>
        <strain evidence="4 5">MMS17-SY207-3</strain>
    </source>
</reference>
<sequence length="129" mass="14164">MDLNVETRFENGYAVVRPSGEIDLSTVEQFREVLRELIIRGHAHVLVDMDDIDFIDSLGFGVLVAARRKARAFNGSLGIVCSAERVLRLFKVTALDRVFTITASVSEQPALPGAELMRTESPAEDDASA</sequence>
<dbReference type="Pfam" id="PF01740">
    <property type="entry name" value="STAS"/>
    <property type="match status" value="1"/>
</dbReference>
<dbReference type="InterPro" id="IPR036513">
    <property type="entry name" value="STAS_dom_sf"/>
</dbReference>
<dbReference type="PANTHER" id="PTHR33495:SF2">
    <property type="entry name" value="ANTI-SIGMA FACTOR ANTAGONIST TM_1081-RELATED"/>
    <property type="match status" value="1"/>
</dbReference>
<dbReference type="SUPFAM" id="SSF52091">
    <property type="entry name" value="SpoIIaa-like"/>
    <property type="match status" value="1"/>
</dbReference>
<gene>
    <name evidence="4" type="ORF">EXE58_05880</name>
</gene>
<dbReference type="EMBL" id="CP038436">
    <property type="protein sequence ID" value="QBX55028.1"/>
    <property type="molecule type" value="Genomic_DNA"/>
</dbReference>
<dbReference type="NCBIfam" id="TIGR00377">
    <property type="entry name" value="ant_ant_sig"/>
    <property type="match status" value="1"/>
</dbReference>
<organism evidence="4 5">
    <name type="scientific">Nocardioides seonyuensis</name>
    <dbReference type="NCBI Taxonomy" id="2518371"/>
    <lineage>
        <taxon>Bacteria</taxon>
        <taxon>Bacillati</taxon>
        <taxon>Actinomycetota</taxon>
        <taxon>Actinomycetes</taxon>
        <taxon>Propionibacteriales</taxon>
        <taxon>Nocardioidaceae</taxon>
        <taxon>Nocardioides</taxon>
    </lineage>
</organism>
<comment type="similarity">
    <text evidence="1 2">Belongs to the anti-sigma-factor antagonist family.</text>
</comment>
<dbReference type="Gene3D" id="3.30.750.24">
    <property type="entry name" value="STAS domain"/>
    <property type="match status" value="1"/>
</dbReference>
<evidence type="ECO:0000256" key="2">
    <source>
        <dbReference type="RuleBase" id="RU003749"/>
    </source>
</evidence>
<dbReference type="PROSITE" id="PS50801">
    <property type="entry name" value="STAS"/>
    <property type="match status" value="1"/>
</dbReference>
<dbReference type="RefSeq" id="WP_135266996.1">
    <property type="nucleotide sequence ID" value="NZ_CP038436.1"/>
</dbReference>
<dbReference type="InterPro" id="IPR003658">
    <property type="entry name" value="Anti-sigma_ant"/>
</dbReference>
<dbReference type="PANTHER" id="PTHR33495">
    <property type="entry name" value="ANTI-SIGMA FACTOR ANTAGONIST TM_1081-RELATED-RELATED"/>
    <property type="match status" value="1"/>
</dbReference>
<name>A0A4P7ID82_9ACTN</name>
<evidence type="ECO:0000313" key="4">
    <source>
        <dbReference type="EMBL" id="QBX55028.1"/>
    </source>
</evidence>
<evidence type="ECO:0000313" key="5">
    <source>
        <dbReference type="Proteomes" id="UP000294853"/>
    </source>
</evidence>
<proteinExistence type="inferred from homology"/>
<dbReference type="OrthoDB" id="4870156at2"/>
<protein>
    <recommendedName>
        <fullName evidence="2">Anti-sigma factor antagonist</fullName>
    </recommendedName>
</protein>
<dbReference type="AlphaFoldDB" id="A0A4P7ID82"/>
<dbReference type="GO" id="GO:0043856">
    <property type="term" value="F:anti-sigma factor antagonist activity"/>
    <property type="evidence" value="ECO:0007669"/>
    <property type="project" value="InterPro"/>
</dbReference>
<dbReference type="CDD" id="cd07043">
    <property type="entry name" value="STAS_anti-anti-sigma_factors"/>
    <property type="match status" value="1"/>
</dbReference>
<feature type="domain" description="STAS" evidence="3">
    <location>
        <begin position="3"/>
        <end position="114"/>
    </location>
</feature>
<dbReference type="InterPro" id="IPR002645">
    <property type="entry name" value="STAS_dom"/>
</dbReference>